<name>A0A1I7N060_9BACT</name>
<proteinExistence type="inferred from homology"/>
<dbReference type="InterPro" id="IPR003838">
    <property type="entry name" value="ABC3_permease_C"/>
</dbReference>
<dbReference type="STRING" id="1393122.SAMN05660895_0243"/>
<organism evidence="10 11">
    <name type="scientific">Thermoflavifilum thermophilum</name>
    <dbReference type="NCBI Taxonomy" id="1393122"/>
    <lineage>
        <taxon>Bacteria</taxon>
        <taxon>Pseudomonadati</taxon>
        <taxon>Bacteroidota</taxon>
        <taxon>Chitinophagia</taxon>
        <taxon>Chitinophagales</taxon>
        <taxon>Chitinophagaceae</taxon>
        <taxon>Thermoflavifilum</taxon>
    </lineage>
</organism>
<dbReference type="Pfam" id="PF02687">
    <property type="entry name" value="FtsX"/>
    <property type="match status" value="1"/>
</dbReference>
<accession>A0A1I7N060</accession>
<evidence type="ECO:0000256" key="2">
    <source>
        <dbReference type="ARBA" id="ARBA00005236"/>
    </source>
</evidence>
<comment type="similarity">
    <text evidence="2">Belongs to the ABC-4 integral membrane protein family. LolC/E subfamily.</text>
</comment>
<keyword evidence="3" id="KW-1003">Cell membrane</keyword>
<dbReference type="Pfam" id="PF12704">
    <property type="entry name" value="MacB_PCD"/>
    <property type="match status" value="1"/>
</dbReference>
<feature type="transmembrane region" description="Helical" evidence="7">
    <location>
        <begin position="280"/>
        <end position="303"/>
    </location>
</feature>
<dbReference type="Proteomes" id="UP000199537">
    <property type="component" value="Unassembled WGS sequence"/>
</dbReference>
<keyword evidence="6 7" id="KW-0472">Membrane</keyword>
<protein>
    <submittedName>
        <fullName evidence="10">Lipoprotein-releasing system permease protein</fullName>
    </submittedName>
</protein>
<feature type="transmembrane region" description="Helical" evidence="7">
    <location>
        <begin position="372"/>
        <end position="394"/>
    </location>
</feature>
<evidence type="ECO:0000256" key="6">
    <source>
        <dbReference type="ARBA" id="ARBA00023136"/>
    </source>
</evidence>
<dbReference type="InterPro" id="IPR051447">
    <property type="entry name" value="Lipoprotein-release_system"/>
</dbReference>
<keyword evidence="5 7" id="KW-1133">Transmembrane helix</keyword>
<dbReference type="GO" id="GO:0098797">
    <property type="term" value="C:plasma membrane protein complex"/>
    <property type="evidence" value="ECO:0007669"/>
    <property type="project" value="TreeGrafter"/>
</dbReference>
<keyword evidence="4 7" id="KW-0812">Transmembrane</keyword>
<dbReference type="AlphaFoldDB" id="A0A1I7N060"/>
<sequence>MAFSLAAYIARRIALNREKTFSRFIIRIAIVATTLSVAVMILATALVNGFQQAVSQKIFSFWGHLHVEVYQPDYAPLSAPPPFPENDSLLRVIRDLPQVASVQPYATQAVIIKSTDDLDGVIFKGVKRDYDWHQLQSYLIAGHLPVFPDSGYADEILISADMAQKLNLRTGDKVVVYFVPGSGQAPRPRVLKISGIYRTGVQEYDHTYIIGDLRLIALMNGWQPDEIGGFEIFLRHVNDMDTVNQLLDKQILPQNLMSVTIRQIYPNIFDWLRLQTTNEWIILVIMVIVAVINMTTAILILILERTHMVAILKAMGMQNRQIQMIFVWHATLIFCTGILLGNIVGLGLAWLQDTTHFFRLPEDVYYIAYAPIAIRFWQVIAIDAGTLLVGVGLLRIPALIIRRIYPVQALRFQ</sequence>
<feature type="domain" description="MacB-like periplasmic core" evidence="9">
    <location>
        <begin position="28"/>
        <end position="214"/>
    </location>
</feature>
<dbReference type="PANTHER" id="PTHR30489:SF0">
    <property type="entry name" value="LIPOPROTEIN-RELEASING SYSTEM TRANSMEMBRANE PROTEIN LOLE"/>
    <property type="match status" value="1"/>
</dbReference>
<evidence type="ECO:0000256" key="3">
    <source>
        <dbReference type="ARBA" id="ARBA00022475"/>
    </source>
</evidence>
<dbReference type="InterPro" id="IPR025857">
    <property type="entry name" value="MacB_PCD"/>
</dbReference>
<comment type="subcellular location">
    <subcellularLocation>
        <location evidence="1">Cell membrane</location>
        <topology evidence="1">Multi-pass membrane protein</topology>
    </subcellularLocation>
</comment>
<evidence type="ECO:0000259" key="8">
    <source>
        <dbReference type="Pfam" id="PF02687"/>
    </source>
</evidence>
<evidence type="ECO:0000313" key="11">
    <source>
        <dbReference type="Proteomes" id="UP000199537"/>
    </source>
</evidence>
<feature type="domain" description="ABC3 transporter permease C-terminal" evidence="8">
    <location>
        <begin position="280"/>
        <end position="406"/>
    </location>
</feature>
<evidence type="ECO:0000256" key="1">
    <source>
        <dbReference type="ARBA" id="ARBA00004651"/>
    </source>
</evidence>
<evidence type="ECO:0000259" key="9">
    <source>
        <dbReference type="Pfam" id="PF12704"/>
    </source>
</evidence>
<reference evidence="11" key="1">
    <citation type="submission" date="2016-10" db="EMBL/GenBank/DDBJ databases">
        <authorList>
            <person name="Varghese N."/>
            <person name="Submissions S."/>
        </authorList>
    </citation>
    <scope>NUCLEOTIDE SEQUENCE [LARGE SCALE GENOMIC DNA]</scope>
    <source>
        <strain evidence="11">DSM 14807</strain>
    </source>
</reference>
<dbReference type="PANTHER" id="PTHR30489">
    <property type="entry name" value="LIPOPROTEIN-RELEASING SYSTEM TRANSMEMBRANE PROTEIN LOLE"/>
    <property type="match status" value="1"/>
</dbReference>
<feature type="transmembrane region" description="Helical" evidence="7">
    <location>
        <begin position="24"/>
        <end position="47"/>
    </location>
</feature>
<evidence type="ECO:0000256" key="7">
    <source>
        <dbReference type="SAM" id="Phobius"/>
    </source>
</evidence>
<dbReference type="EMBL" id="FPCJ01000001">
    <property type="protein sequence ID" value="SFV28034.1"/>
    <property type="molecule type" value="Genomic_DNA"/>
</dbReference>
<keyword evidence="10" id="KW-0449">Lipoprotein</keyword>
<evidence type="ECO:0000256" key="4">
    <source>
        <dbReference type="ARBA" id="ARBA00022692"/>
    </source>
</evidence>
<evidence type="ECO:0000256" key="5">
    <source>
        <dbReference type="ARBA" id="ARBA00022989"/>
    </source>
</evidence>
<gene>
    <name evidence="10" type="ORF">SAMN05660895_0243</name>
</gene>
<dbReference type="OrthoDB" id="1522670at2"/>
<dbReference type="GO" id="GO:0044874">
    <property type="term" value="P:lipoprotein localization to outer membrane"/>
    <property type="evidence" value="ECO:0007669"/>
    <property type="project" value="TreeGrafter"/>
</dbReference>
<keyword evidence="11" id="KW-1185">Reference proteome</keyword>
<feature type="transmembrane region" description="Helical" evidence="7">
    <location>
        <begin position="324"/>
        <end position="352"/>
    </location>
</feature>
<dbReference type="RefSeq" id="WP_092456584.1">
    <property type="nucleotide sequence ID" value="NZ_FPCJ01000001.1"/>
</dbReference>
<evidence type="ECO:0000313" key="10">
    <source>
        <dbReference type="EMBL" id="SFV28034.1"/>
    </source>
</evidence>